<reference evidence="1 2" key="1">
    <citation type="submission" date="2022-05" db="EMBL/GenBank/DDBJ databases">
        <authorList>
            <consortium name="Genoscope - CEA"/>
            <person name="William W."/>
        </authorList>
    </citation>
    <scope>NUCLEOTIDE SEQUENCE [LARGE SCALE GENOMIC DNA]</scope>
</reference>
<comment type="caution">
    <text evidence="1">The sequence shown here is derived from an EMBL/GenBank/DDBJ whole genome shotgun (WGS) entry which is preliminary data.</text>
</comment>
<evidence type="ECO:0000313" key="1">
    <source>
        <dbReference type="EMBL" id="CAH3022053.1"/>
    </source>
</evidence>
<name>A0ABN8M3B3_9CNID</name>
<proteinExistence type="predicted"/>
<accession>A0ABN8M3B3</accession>
<dbReference type="EMBL" id="CALNXI010000204">
    <property type="protein sequence ID" value="CAH3022053.1"/>
    <property type="molecule type" value="Genomic_DNA"/>
</dbReference>
<feature type="non-terminal residue" evidence="1">
    <location>
        <position position="1"/>
    </location>
</feature>
<evidence type="ECO:0000313" key="2">
    <source>
        <dbReference type="Proteomes" id="UP001159427"/>
    </source>
</evidence>
<protein>
    <submittedName>
        <fullName evidence="1">Uncharacterized protein</fullName>
    </submittedName>
</protein>
<gene>
    <name evidence="1" type="ORF">PEVE_00013947</name>
</gene>
<sequence>GTIARVRVNWVFSRYLCSVSNTDKLTALKVKMRFNRANRVLLVLFGTVTLVLAKEEKKSKPRDSNRSLITELMHAEASGSGTGAESTSAAAAVLLEKVPKFKSKVDEIKWKLNKARKKLKIAKQYVALADKVATLRKKGKGGNRMVKDVIRKAEIALVHAGEHMGLDYVHFKK</sequence>
<dbReference type="Proteomes" id="UP001159427">
    <property type="component" value="Unassembled WGS sequence"/>
</dbReference>
<keyword evidence="2" id="KW-1185">Reference proteome</keyword>
<organism evidence="1 2">
    <name type="scientific">Porites evermanni</name>
    <dbReference type="NCBI Taxonomy" id="104178"/>
    <lineage>
        <taxon>Eukaryota</taxon>
        <taxon>Metazoa</taxon>
        <taxon>Cnidaria</taxon>
        <taxon>Anthozoa</taxon>
        <taxon>Hexacorallia</taxon>
        <taxon>Scleractinia</taxon>
        <taxon>Fungiina</taxon>
        <taxon>Poritidae</taxon>
        <taxon>Porites</taxon>
    </lineage>
</organism>